<proteinExistence type="predicted"/>
<feature type="compositionally biased region" description="Low complexity" evidence="1">
    <location>
        <begin position="127"/>
        <end position="144"/>
    </location>
</feature>
<feature type="region of interest" description="Disordered" evidence="1">
    <location>
        <begin position="127"/>
        <end position="172"/>
    </location>
</feature>
<protein>
    <submittedName>
        <fullName evidence="2">Uncharacterized protein</fullName>
    </submittedName>
</protein>
<evidence type="ECO:0000256" key="1">
    <source>
        <dbReference type="SAM" id="MobiDB-lite"/>
    </source>
</evidence>
<sequence>MREKVRGREPMMTADQAREEIRSPLDFLVRHHVDGGAPRMRAYERVGAQIGRTPAWVQRVLGRRPDASVGLHDALNIRAAYARLCDRIGAAADAVEAENQALRRDLDAALQRDQSVVALAQRSGAPETAAARGAGAPAASALVPTTARARRRASLPPRDVNDLPLWRGLTEE</sequence>
<dbReference type="EMBL" id="BSPG01000011">
    <property type="protein sequence ID" value="GLS44400.1"/>
    <property type="molecule type" value="Genomic_DNA"/>
</dbReference>
<reference evidence="3" key="1">
    <citation type="journal article" date="2019" name="Int. J. Syst. Evol. Microbiol.">
        <title>The Global Catalogue of Microorganisms (GCM) 10K type strain sequencing project: providing services to taxonomists for standard genome sequencing and annotation.</title>
        <authorList>
            <consortium name="The Broad Institute Genomics Platform"/>
            <consortium name="The Broad Institute Genome Sequencing Center for Infectious Disease"/>
            <person name="Wu L."/>
            <person name="Ma J."/>
        </authorList>
    </citation>
    <scope>NUCLEOTIDE SEQUENCE [LARGE SCALE GENOMIC DNA]</scope>
    <source>
        <strain evidence="3">NBRC 107710</strain>
    </source>
</reference>
<keyword evidence="3" id="KW-1185">Reference proteome</keyword>
<accession>A0ABQ6D3Y6</accession>
<evidence type="ECO:0000313" key="2">
    <source>
        <dbReference type="EMBL" id="GLS44400.1"/>
    </source>
</evidence>
<gene>
    <name evidence="2" type="ORF">GCM10007884_23880</name>
</gene>
<evidence type="ECO:0000313" key="3">
    <source>
        <dbReference type="Proteomes" id="UP001156881"/>
    </source>
</evidence>
<comment type="caution">
    <text evidence="2">The sequence shown here is derived from an EMBL/GenBank/DDBJ whole genome shotgun (WGS) entry which is preliminary data.</text>
</comment>
<name>A0ABQ6D3Y6_9HYPH</name>
<dbReference type="Proteomes" id="UP001156881">
    <property type="component" value="Unassembled WGS sequence"/>
</dbReference>
<organism evidence="2 3">
    <name type="scientific">Methylobacterium brachythecii</name>
    <dbReference type="NCBI Taxonomy" id="1176177"/>
    <lineage>
        <taxon>Bacteria</taxon>
        <taxon>Pseudomonadati</taxon>
        <taxon>Pseudomonadota</taxon>
        <taxon>Alphaproteobacteria</taxon>
        <taxon>Hyphomicrobiales</taxon>
        <taxon>Methylobacteriaceae</taxon>
        <taxon>Methylobacterium</taxon>
    </lineage>
</organism>